<feature type="domain" description="GH18" evidence="1">
    <location>
        <begin position="87"/>
        <end position="207"/>
    </location>
</feature>
<evidence type="ECO:0000259" key="1">
    <source>
        <dbReference type="Pfam" id="PF00704"/>
    </source>
</evidence>
<reference evidence="2" key="1">
    <citation type="journal article" date="2023" name="PLoS Negl. Trop. Dis.">
        <title>A genome sequence for Biomphalaria pfeifferi, the major vector snail for the human-infecting parasite Schistosoma mansoni.</title>
        <authorList>
            <person name="Bu L."/>
            <person name="Lu L."/>
            <person name="Laidemitt M.R."/>
            <person name="Zhang S.M."/>
            <person name="Mutuku M."/>
            <person name="Mkoji G."/>
            <person name="Steinauer M."/>
            <person name="Loker E.S."/>
        </authorList>
    </citation>
    <scope>NUCLEOTIDE SEQUENCE</scope>
    <source>
        <strain evidence="2">KasaAsao</strain>
    </source>
</reference>
<accession>A0AAD8F864</accession>
<dbReference type="Gene3D" id="3.10.50.10">
    <property type="match status" value="1"/>
</dbReference>
<dbReference type="InterPro" id="IPR001223">
    <property type="entry name" value="Glyco_hydro18_cat"/>
</dbReference>
<dbReference type="AlphaFoldDB" id="A0AAD8F864"/>
<gene>
    <name evidence="2" type="ORF">Bpfe_015751</name>
</gene>
<sequence>MPLKLKISSSPILATSGMDSKKRKVYTTHTILAHTRIASKEASLLFKMKITVFVFALLSWIQLSHGLHLILSSILASYSGKLFWQVILNFITSYVLSKGCAQEKLLIAISPESLTFEKSVGYLLKTKNFTLKGLFPYSYFCQSLKEYSPKVQRSNDLAPYVYYDVRNKYSKSVEKSVIHYFEDAVNVKSKVNYIKQKGLGGFVLWEFIHDDFLGNCFEDQYPILSILKRECK</sequence>
<name>A0AAD8F864_BIOPF</name>
<keyword evidence="3" id="KW-1185">Reference proteome</keyword>
<dbReference type="SUPFAM" id="SSF51445">
    <property type="entry name" value="(Trans)glycosidases"/>
    <property type="match status" value="1"/>
</dbReference>
<evidence type="ECO:0000313" key="2">
    <source>
        <dbReference type="EMBL" id="KAK0054905.1"/>
    </source>
</evidence>
<dbReference type="InterPro" id="IPR017853">
    <property type="entry name" value="GH"/>
</dbReference>
<evidence type="ECO:0000313" key="3">
    <source>
        <dbReference type="Proteomes" id="UP001233172"/>
    </source>
</evidence>
<proteinExistence type="predicted"/>
<dbReference type="EMBL" id="JASAOG010000074">
    <property type="protein sequence ID" value="KAK0054905.1"/>
    <property type="molecule type" value="Genomic_DNA"/>
</dbReference>
<dbReference type="Gene3D" id="3.20.20.80">
    <property type="entry name" value="Glycosidases"/>
    <property type="match status" value="1"/>
</dbReference>
<organism evidence="2 3">
    <name type="scientific">Biomphalaria pfeifferi</name>
    <name type="common">Bloodfluke planorb</name>
    <name type="synonym">Freshwater snail</name>
    <dbReference type="NCBI Taxonomy" id="112525"/>
    <lineage>
        <taxon>Eukaryota</taxon>
        <taxon>Metazoa</taxon>
        <taxon>Spiralia</taxon>
        <taxon>Lophotrochozoa</taxon>
        <taxon>Mollusca</taxon>
        <taxon>Gastropoda</taxon>
        <taxon>Heterobranchia</taxon>
        <taxon>Euthyneura</taxon>
        <taxon>Panpulmonata</taxon>
        <taxon>Hygrophila</taxon>
        <taxon>Lymnaeoidea</taxon>
        <taxon>Planorbidae</taxon>
        <taxon>Biomphalaria</taxon>
    </lineage>
</organism>
<protein>
    <submittedName>
        <fullName evidence="2">Chitotriosidase-1</fullName>
    </submittedName>
</protein>
<dbReference type="InterPro" id="IPR029070">
    <property type="entry name" value="Chitinase_insertion_sf"/>
</dbReference>
<comment type="caution">
    <text evidence="2">The sequence shown here is derived from an EMBL/GenBank/DDBJ whole genome shotgun (WGS) entry which is preliminary data.</text>
</comment>
<reference evidence="2" key="2">
    <citation type="submission" date="2023-04" db="EMBL/GenBank/DDBJ databases">
        <authorList>
            <person name="Bu L."/>
            <person name="Lu L."/>
            <person name="Laidemitt M.R."/>
            <person name="Zhang S.M."/>
            <person name="Mutuku M."/>
            <person name="Mkoji G."/>
            <person name="Steinauer M."/>
            <person name="Loker E.S."/>
        </authorList>
    </citation>
    <scope>NUCLEOTIDE SEQUENCE</scope>
    <source>
        <strain evidence="2">KasaAsao</strain>
        <tissue evidence="2">Whole Snail</tissue>
    </source>
</reference>
<dbReference type="GO" id="GO:0005975">
    <property type="term" value="P:carbohydrate metabolic process"/>
    <property type="evidence" value="ECO:0007669"/>
    <property type="project" value="InterPro"/>
</dbReference>
<dbReference type="Proteomes" id="UP001233172">
    <property type="component" value="Unassembled WGS sequence"/>
</dbReference>
<dbReference type="Pfam" id="PF00704">
    <property type="entry name" value="Glyco_hydro_18"/>
    <property type="match status" value="1"/>
</dbReference>